<accession>A0A6B8RCB2</accession>
<dbReference type="EMBL" id="CP034235">
    <property type="protein sequence ID" value="QGQ93514.1"/>
    <property type="molecule type" value="Genomic_DNA"/>
</dbReference>
<evidence type="ECO:0000259" key="1">
    <source>
        <dbReference type="PROSITE" id="PS50943"/>
    </source>
</evidence>
<dbReference type="InterPro" id="IPR001387">
    <property type="entry name" value="Cro/C1-type_HTH"/>
</dbReference>
<dbReference type="Proteomes" id="UP000426246">
    <property type="component" value="Chromosome"/>
</dbReference>
<name>A0A6B8RCB2_9BACL</name>
<sequence>MSMNVANCPKCGKVYVKNLLHDICQSCVKEVELHCETCIKYLREHRGISLEELSDATDVSQSLIIKFMREGRISIMGNRNIFYPCEVCGQGIRERNMCDSCRQKLKKDVRNTMEDHRRIEEQKRVENKVTYKISDRLNDRPK</sequence>
<keyword evidence="3" id="KW-1185">Reference proteome</keyword>
<reference evidence="3" key="1">
    <citation type="submission" date="2018-11" db="EMBL/GenBank/DDBJ databases">
        <title>Complete genome sequence of Paenibacillus sp. ML311-T8.</title>
        <authorList>
            <person name="Nam Y.-D."/>
            <person name="Kang J."/>
            <person name="Chung W.-H."/>
            <person name="Park Y.S."/>
        </authorList>
    </citation>
    <scope>NUCLEOTIDE SEQUENCE [LARGE SCALE GENOMIC DNA]</scope>
    <source>
        <strain evidence="3">ML311-T8</strain>
    </source>
</reference>
<feature type="domain" description="HTH cro/C1-type" evidence="1">
    <location>
        <begin position="39"/>
        <end position="66"/>
    </location>
</feature>
<dbReference type="CDD" id="cd00093">
    <property type="entry name" value="HTH_XRE"/>
    <property type="match status" value="1"/>
</dbReference>
<dbReference type="OrthoDB" id="1739831at2"/>
<dbReference type="PROSITE" id="PS50943">
    <property type="entry name" value="HTH_CROC1"/>
    <property type="match status" value="1"/>
</dbReference>
<dbReference type="AlphaFoldDB" id="A0A6B8RCB2"/>
<dbReference type="KEGG" id="ppsc:EHS13_00530"/>
<dbReference type="Pfam" id="PF01381">
    <property type="entry name" value="HTH_3"/>
    <property type="match status" value="1"/>
</dbReference>
<dbReference type="GO" id="GO:0003677">
    <property type="term" value="F:DNA binding"/>
    <property type="evidence" value="ECO:0007669"/>
    <property type="project" value="InterPro"/>
</dbReference>
<protein>
    <submittedName>
        <fullName evidence="2">Helix-turn-helix domain-containing protein</fullName>
    </submittedName>
</protein>
<proteinExistence type="predicted"/>
<gene>
    <name evidence="2" type="ORF">EHS13_00530</name>
</gene>
<dbReference type="InterPro" id="IPR010982">
    <property type="entry name" value="Lambda_DNA-bd_dom_sf"/>
</dbReference>
<evidence type="ECO:0000313" key="2">
    <source>
        <dbReference type="EMBL" id="QGQ93514.1"/>
    </source>
</evidence>
<dbReference type="SUPFAM" id="SSF47413">
    <property type="entry name" value="lambda repressor-like DNA-binding domains"/>
    <property type="match status" value="1"/>
</dbReference>
<organism evidence="2 3">
    <name type="scientific">Paenibacillus psychroresistens</name>
    <dbReference type="NCBI Taxonomy" id="1778678"/>
    <lineage>
        <taxon>Bacteria</taxon>
        <taxon>Bacillati</taxon>
        <taxon>Bacillota</taxon>
        <taxon>Bacilli</taxon>
        <taxon>Bacillales</taxon>
        <taxon>Paenibacillaceae</taxon>
        <taxon>Paenibacillus</taxon>
    </lineage>
</organism>
<evidence type="ECO:0000313" key="3">
    <source>
        <dbReference type="Proteomes" id="UP000426246"/>
    </source>
</evidence>